<evidence type="ECO:0000313" key="8">
    <source>
        <dbReference type="Proteomes" id="UP000677054"/>
    </source>
</evidence>
<dbReference type="Gene3D" id="3.40.30.10">
    <property type="entry name" value="Glutaredoxin"/>
    <property type="match status" value="1"/>
</dbReference>
<dbReference type="Pfam" id="PF12529">
    <property type="entry name" value="Xylo_C"/>
    <property type="match status" value="1"/>
</dbReference>
<sequence>MHSAFFHIGLSLRCIPSLVFNSLKPRSSTGVIRKISVGSIWMASESPSEGASVHKWTNRLAHEKSPYLLQHAHNPVDWYPWGEEAFKKARDERKLIFLSVGYSTCHWCHVMEHESFENEDIAKIMNEHYVNIKVDREERPDVDKVYMTFIQATVGGGGWPMSVWLTPSLKPIYGGTYFPPIDRYFGQPGFTSILQSLAEKWNEQKDNFEKSGEKLIQALSSGTALKGKAKTVPGEAGLMKCMEQFSRRYDPVHGGFGSEPKFPQPSNFNFLFAYADMYQGSGEEQHAIEMSLHSLRCMAKGGIHDHVAKGFARYSTDEEWHVPHFEKMLYDQGQLTVSYVDAYLASKDEFFANVARDILEYVQRDLSDPSGGFYSAEDADSYPTEGSPKKREGAFCVWTWEEIQTLLEEKKIPNHEEISLADIICHHFDVKKDGNVNPYKDPHDELKRQNVLIIRGSEEKTAEHFKIDVSTLKKALEDGRKILFEARRQRPRPHLDDKMITGWIGLMVSGFVRAGQALDDESYIERGLKALKFLKKHLYNPETETLLHSCYRGSEKDVVQIQQPIEGFLDDYTFVVRAALDAYQACYDPQWLEWADLLQKKQDELFWDEKESGYFSTTALDPSILLRLKDDQDGAEPSANSVSVRNLLRLSSSFDRPDYLMKAREILKLFSERLLKVPMALPEMAAGLAMYIQSPTQILIVGKPEQEDTREMLRAVNLQLLPNSVILIADGNVDSFLYKNASTLQNMKLKENECIGKPSVGISGTWVMRNHERASQKETGNKEKTREDGWQWGKILTWWMLLAGIILYFSYILCVISDNKEIPKDVIHNNHLLPIPKSLKLVLEPHCDKTTQRALDAVHKATSAACQRQILNITCQFLKGDLFPFNFQSKCHTNDEYNAEGIKGQYMGCFQDGKSRILSGTKGNLGQGNSPSACITYCLQAGFPYAGVEYSKECWCGRSQPDEGKQVAEDACNMLCPTGTDKCGGYFTVNIYKTGISYLQYEKPQKPDVYGDETGAGKVKIAFLLTWSGRGLRQVKRLLSALYRPHHYYFIHVDERAEYLHRGLKAMLVANPLENVVLTDDRVRTMWCGSNLLEAHLRSLGNLPSNWSWDFVINLSETDFPIRPLEDLEEFLFLNRGKNFLRSHGQEAHMFFKKQALDWLFHQCDDHMWRLAQRPLPQGIVLDGGSDWFVLNHHFVCYLLERMHDPMVKGLIEFFTYALLPSEMFFHVVLRNSPLCETRLDQHLRLVNWDRKKGCRCQYKSEVDWCGCSPNALRLHHLQKILSARARPAFFARKFIPSISATVLNKVALDLHPLEEEPLSWNSYWENLYHYEDSNQSLCMEKAVNAWETLLLPGLPFQFHHSTILEAWLHFQLDRFKGIVVQLEGSLDERGRQPQIIEAFIERIDPIITRNLESSLAKKILNVAVEANWDLKEERSLSYHGFICPESKHVSAYGQRTGRAKNLLSR</sequence>
<evidence type="ECO:0000256" key="5">
    <source>
        <dbReference type="ARBA" id="ARBA00023180"/>
    </source>
</evidence>
<keyword evidence="5" id="KW-0325">Glycoprotein</keyword>
<keyword evidence="8" id="KW-1185">Reference proteome</keyword>
<dbReference type="InterPro" id="IPR004879">
    <property type="entry name" value="Ssp411-like_TRX"/>
</dbReference>
<dbReference type="InterPro" id="IPR012341">
    <property type="entry name" value="6hp_glycosidase-like_sf"/>
</dbReference>
<evidence type="ECO:0000256" key="3">
    <source>
        <dbReference type="ARBA" id="ARBA00022679"/>
    </source>
</evidence>
<proteinExistence type="predicted"/>
<gene>
    <name evidence="7" type="ORF">DSTB1V02_LOCUS12725</name>
</gene>
<evidence type="ECO:0000256" key="4">
    <source>
        <dbReference type="ARBA" id="ARBA00023136"/>
    </source>
</evidence>
<dbReference type="EMBL" id="LR904631">
    <property type="protein sequence ID" value="CAD7252974.1"/>
    <property type="molecule type" value="Genomic_DNA"/>
</dbReference>
<dbReference type="CDD" id="cd02955">
    <property type="entry name" value="SSP411"/>
    <property type="match status" value="1"/>
</dbReference>
<comment type="subcellular location">
    <subcellularLocation>
        <location evidence="1">Membrane</location>
        <topology evidence="1">Single-pass type II membrane protein</topology>
    </subcellularLocation>
</comment>
<keyword evidence="2" id="KW-0328">Glycosyltransferase</keyword>
<accession>A0A7R9FS03</accession>
<dbReference type="GO" id="GO:0016757">
    <property type="term" value="F:glycosyltransferase activity"/>
    <property type="evidence" value="ECO:0007669"/>
    <property type="project" value="UniProtKB-KW"/>
</dbReference>
<dbReference type="PANTHER" id="PTHR42899:SF1">
    <property type="entry name" value="SPERMATOGENESIS-ASSOCIATED PROTEIN 20"/>
    <property type="match status" value="1"/>
</dbReference>
<dbReference type="Pfam" id="PF02485">
    <property type="entry name" value="Branch"/>
    <property type="match status" value="1"/>
</dbReference>
<dbReference type="InterPro" id="IPR003406">
    <property type="entry name" value="Glyco_trans_14"/>
</dbReference>
<dbReference type="SUPFAM" id="SSF48208">
    <property type="entry name" value="Six-hairpin glycosidases"/>
    <property type="match status" value="1"/>
</dbReference>
<dbReference type="PANTHER" id="PTHR42899">
    <property type="entry name" value="SPERMATOGENESIS-ASSOCIATED PROTEIN 20"/>
    <property type="match status" value="1"/>
</dbReference>
<keyword evidence="4" id="KW-0472">Membrane</keyword>
<dbReference type="EMBL" id="CAJPEV010005114">
    <property type="protein sequence ID" value="CAG0902761.1"/>
    <property type="molecule type" value="Genomic_DNA"/>
</dbReference>
<keyword evidence="3" id="KW-0808">Transferase</keyword>
<dbReference type="GO" id="GO:0016020">
    <property type="term" value="C:membrane"/>
    <property type="evidence" value="ECO:0007669"/>
    <property type="project" value="UniProtKB-SubCell"/>
</dbReference>
<dbReference type="SUPFAM" id="SSF52833">
    <property type="entry name" value="Thioredoxin-like"/>
    <property type="match status" value="1"/>
</dbReference>
<dbReference type="GO" id="GO:0005975">
    <property type="term" value="P:carbohydrate metabolic process"/>
    <property type="evidence" value="ECO:0007669"/>
    <property type="project" value="InterPro"/>
</dbReference>
<dbReference type="InterPro" id="IPR024448">
    <property type="entry name" value="XylT_C"/>
</dbReference>
<dbReference type="Pfam" id="PF03190">
    <property type="entry name" value="Thioredox_DsbH"/>
    <property type="match status" value="1"/>
</dbReference>
<evidence type="ECO:0000256" key="2">
    <source>
        <dbReference type="ARBA" id="ARBA00022676"/>
    </source>
</evidence>
<feature type="domain" description="WSC" evidence="6">
    <location>
        <begin position="903"/>
        <end position="995"/>
    </location>
</feature>
<dbReference type="SMART" id="SM00321">
    <property type="entry name" value="WSC"/>
    <property type="match status" value="1"/>
</dbReference>
<dbReference type="InterPro" id="IPR008928">
    <property type="entry name" value="6-hairpin_glycosidase_sf"/>
</dbReference>
<dbReference type="InterPro" id="IPR002889">
    <property type="entry name" value="WSC_carb-bd"/>
</dbReference>
<dbReference type="Gene3D" id="1.50.10.10">
    <property type="match status" value="1"/>
</dbReference>
<dbReference type="InterPro" id="IPR024705">
    <property type="entry name" value="Ssp411"/>
</dbReference>
<evidence type="ECO:0000259" key="6">
    <source>
        <dbReference type="PROSITE" id="PS51212"/>
    </source>
</evidence>
<dbReference type="InterPro" id="IPR036249">
    <property type="entry name" value="Thioredoxin-like_sf"/>
</dbReference>
<dbReference type="PROSITE" id="PS51212">
    <property type="entry name" value="WSC"/>
    <property type="match status" value="1"/>
</dbReference>
<dbReference type="Proteomes" id="UP000677054">
    <property type="component" value="Unassembled WGS sequence"/>
</dbReference>
<evidence type="ECO:0000313" key="7">
    <source>
        <dbReference type="EMBL" id="CAD7252974.1"/>
    </source>
</evidence>
<reference evidence="7" key="1">
    <citation type="submission" date="2020-11" db="EMBL/GenBank/DDBJ databases">
        <authorList>
            <person name="Tran Van P."/>
        </authorList>
    </citation>
    <scope>NUCLEOTIDE SEQUENCE</scope>
</reference>
<dbReference type="Pfam" id="PF01822">
    <property type="entry name" value="WSC"/>
    <property type="match status" value="1"/>
</dbReference>
<protein>
    <recommendedName>
        <fullName evidence="6">WSC domain-containing protein</fullName>
    </recommendedName>
</protein>
<organism evidence="7">
    <name type="scientific">Darwinula stevensoni</name>
    <dbReference type="NCBI Taxonomy" id="69355"/>
    <lineage>
        <taxon>Eukaryota</taxon>
        <taxon>Metazoa</taxon>
        <taxon>Ecdysozoa</taxon>
        <taxon>Arthropoda</taxon>
        <taxon>Crustacea</taxon>
        <taxon>Oligostraca</taxon>
        <taxon>Ostracoda</taxon>
        <taxon>Podocopa</taxon>
        <taxon>Podocopida</taxon>
        <taxon>Darwinulocopina</taxon>
        <taxon>Darwinuloidea</taxon>
        <taxon>Darwinulidae</taxon>
        <taxon>Darwinula</taxon>
    </lineage>
</organism>
<dbReference type="OrthoDB" id="1923667at2759"/>
<evidence type="ECO:0000256" key="1">
    <source>
        <dbReference type="ARBA" id="ARBA00004606"/>
    </source>
</evidence>
<name>A0A7R9FS03_9CRUS</name>